<gene>
    <name evidence="3" type="ORF">BSL78_01664</name>
</gene>
<comment type="caution">
    <text evidence="3">The sequence shown here is derived from an EMBL/GenBank/DDBJ whole genome shotgun (WGS) entry which is preliminary data.</text>
</comment>
<dbReference type="PANTHER" id="PTHR24347">
    <property type="entry name" value="SERINE/THREONINE-PROTEIN KINASE"/>
    <property type="match status" value="1"/>
</dbReference>
<dbReference type="PROSITE" id="PS50011">
    <property type="entry name" value="PROTEIN_KINASE_DOM"/>
    <property type="match status" value="1"/>
</dbReference>
<sequence>GATSVVKKCVQVGTERPYAVKVIKKNVDQKVVRSEVQILLRLNHPNVIKLHEIFESQTELFLVLELVTGGELFDRIVAKGSYTERDAASVVRQICDAVAFLHDNDIVHRDLKPENLLYANMDEDAPLKLADFGLSKICSQDVNMKTVCGTPGYCAPEVLYGKNYGPEVDMWSIGVITYILLCGFEPFYDERGDSHVYRKIMRADYEFISPWWDPVSLSARDFINKLLIVSPKKRLTAKQALEHPWVRAEFSGANVSQMLHTQEKIKEFNARRKLKAAGKAVIAMNRLGEWVTPVRPRKPPSTPEQPAGIEGAAGAATAQAAAE</sequence>
<dbReference type="InterPro" id="IPR008271">
    <property type="entry name" value="Ser/Thr_kinase_AS"/>
</dbReference>
<feature type="region of interest" description="Disordered" evidence="1">
    <location>
        <begin position="292"/>
        <end position="323"/>
    </location>
</feature>
<keyword evidence="4" id="KW-1185">Reference proteome</keyword>
<dbReference type="FunFam" id="1.10.510.10:FF:000255">
    <property type="entry name" value="Calcium/calmodulin-dependent protein kinase type IV"/>
    <property type="match status" value="1"/>
</dbReference>
<dbReference type="GO" id="GO:0005524">
    <property type="term" value="F:ATP binding"/>
    <property type="evidence" value="ECO:0007669"/>
    <property type="project" value="InterPro"/>
</dbReference>
<accession>A0A2G8LM99</accession>
<keyword evidence="3" id="KW-0808">Transferase</keyword>
<reference evidence="3 4" key="1">
    <citation type="journal article" date="2017" name="PLoS Biol.">
        <title>The sea cucumber genome provides insights into morphological evolution and visceral regeneration.</title>
        <authorList>
            <person name="Zhang X."/>
            <person name="Sun L."/>
            <person name="Yuan J."/>
            <person name="Sun Y."/>
            <person name="Gao Y."/>
            <person name="Zhang L."/>
            <person name="Li S."/>
            <person name="Dai H."/>
            <person name="Hamel J.F."/>
            <person name="Liu C."/>
            <person name="Yu Y."/>
            <person name="Liu S."/>
            <person name="Lin W."/>
            <person name="Guo K."/>
            <person name="Jin S."/>
            <person name="Xu P."/>
            <person name="Storey K.B."/>
            <person name="Huan P."/>
            <person name="Zhang T."/>
            <person name="Zhou Y."/>
            <person name="Zhang J."/>
            <person name="Lin C."/>
            <person name="Li X."/>
            <person name="Xing L."/>
            <person name="Huo D."/>
            <person name="Sun M."/>
            <person name="Wang L."/>
            <person name="Mercier A."/>
            <person name="Li F."/>
            <person name="Yang H."/>
            <person name="Xiang J."/>
        </authorList>
    </citation>
    <scope>NUCLEOTIDE SEQUENCE [LARGE SCALE GENOMIC DNA]</scope>
    <source>
        <strain evidence="3">Shaxun</strain>
        <tissue evidence="3">Muscle</tissue>
    </source>
</reference>
<dbReference type="STRING" id="307972.A0A2G8LM99"/>
<dbReference type="Pfam" id="PF00069">
    <property type="entry name" value="Pkinase"/>
    <property type="match status" value="1"/>
</dbReference>
<protein>
    <submittedName>
        <fullName evidence="3">Putative calcium/calmodulin-dependent protein kinase type IV-like</fullName>
    </submittedName>
</protein>
<dbReference type="PROSITE" id="PS00108">
    <property type="entry name" value="PROTEIN_KINASE_ST"/>
    <property type="match status" value="1"/>
</dbReference>
<dbReference type="GO" id="GO:0004672">
    <property type="term" value="F:protein kinase activity"/>
    <property type="evidence" value="ECO:0007669"/>
    <property type="project" value="InterPro"/>
</dbReference>
<dbReference type="OrthoDB" id="40902at2759"/>
<organism evidence="3 4">
    <name type="scientific">Stichopus japonicus</name>
    <name type="common">Sea cucumber</name>
    <dbReference type="NCBI Taxonomy" id="307972"/>
    <lineage>
        <taxon>Eukaryota</taxon>
        <taxon>Metazoa</taxon>
        <taxon>Echinodermata</taxon>
        <taxon>Eleutherozoa</taxon>
        <taxon>Echinozoa</taxon>
        <taxon>Holothuroidea</taxon>
        <taxon>Aspidochirotacea</taxon>
        <taxon>Aspidochirotida</taxon>
        <taxon>Stichopodidae</taxon>
        <taxon>Apostichopus</taxon>
    </lineage>
</organism>
<dbReference type="Gene3D" id="1.10.510.10">
    <property type="entry name" value="Transferase(Phosphotransferase) domain 1"/>
    <property type="match status" value="1"/>
</dbReference>
<feature type="domain" description="Protein kinase" evidence="2">
    <location>
        <begin position="1"/>
        <end position="246"/>
    </location>
</feature>
<dbReference type="Gene3D" id="3.30.200.20">
    <property type="entry name" value="Phosphorylase Kinase, domain 1"/>
    <property type="match status" value="1"/>
</dbReference>
<feature type="compositionally biased region" description="Low complexity" evidence="1">
    <location>
        <begin position="307"/>
        <end position="323"/>
    </location>
</feature>
<name>A0A2G8LM99_STIJA</name>
<evidence type="ECO:0000256" key="1">
    <source>
        <dbReference type="SAM" id="MobiDB-lite"/>
    </source>
</evidence>
<evidence type="ECO:0000259" key="2">
    <source>
        <dbReference type="PROSITE" id="PS50011"/>
    </source>
</evidence>
<dbReference type="SUPFAM" id="SSF56112">
    <property type="entry name" value="Protein kinase-like (PK-like)"/>
    <property type="match status" value="1"/>
</dbReference>
<proteinExistence type="predicted"/>
<dbReference type="AlphaFoldDB" id="A0A2G8LM99"/>
<evidence type="ECO:0000313" key="3">
    <source>
        <dbReference type="EMBL" id="PIK61365.1"/>
    </source>
</evidence>
<dbReference type="Proteomes" id="UP000230750">
    <property type="component" value="Unassembled WGS sequence"/>
</dbReference>
<keyword evidence="3" id="KW-0418">Kinase</keyword>
<dbReference type="InterPro" id="IPR000719">
    <property type="entry name" value="Prot_kinase_dom"/>
</dbReference>
<evidence type="ECO:0000313" key="4">
    <source>
        <dbReference type="Proteomes" id="UP000230750"/>
    </source>
</evidence>
<feature type="non-terminal residue" evidence="3">
    <location>
        <position position="1"/>
    </location>
</feature>
<dbReference type="SMART" id="SM00220">
    <property type="entry name" value="S_TKc"/>
    <property type="match status" value="1"/>
</dbReference>
<dbReference type="EMBL" id="MRZV01000033">
    <property type="protein sequence ID" value="PIK61365.1"/>
    <property type="molecule type" value="Genomic_DNA"/>
</dbReference>
<dbReference type="InterPro" id="IPR011009">
    <property type="entry name" value="Kinase-like_dom_sf"/>
</dbReference>